<organism evidence="2 3">
    <name type="scientific">Simiaoa sunii</name>
    <dbReference type="NCBI Taxonomy" id="2763672"/>
    <lineage>
        <taxon>Bacteria</taxon>
        <taxon>Bacillati</taxon>
        <taxon>Bacillota</taxon>
        <taxon>Clostridia</taxon>
        <taxon>Lachnospirales</taxon>
        <taxon>Lachnospiraceae</taxon>
        <taxon>Simiaoa</taxon>
    </lineage>
</organism>
<keyword evidence="3" id="KW-1185">Reference proteome</keyword>
<dbReference type="KEGG" id="ssun:H9Q77_04710"/>
<evidence type="ECO:0000259" key="1">
    <source>
        <dbReference type="Pfam" id="PF17032"/>
    </source>
</evidence>
<accession>A0A7G9FXZ2</accession>
<protein>
    <submittedName>
        <fullName evidence="2">Zinc-ribbon domain-containing protein</fullName>
    </submittedName>
</protein>
<dbReference type="Proteomes" id="UP000515981">
    <property type="component" value="Chromosome"/>
</dbReference>
<sequence length="83" mass="9934">MFFIPCIKWNKHYYVRTSCCNTLYELDPEMGKAIARGEQVLIRPEHLQRISKVTYGYNYKHCNYCGYETAENFEYCPKCGKKF</sequence>
<name>A0A7G9FXZ2_9FIRM</name>
<proteinExistence type="predicted"/>
<evidence type="ECO:0000313" key="2">
    <source>
        <dbReference type="EMBL" id="QNM03424.1"/>
    </source>
</evidence>
<dbReference type="RefSeq" id="WP_117466691.1">
    <property type="nucleotide sequence ID" value="NZ_CP060633.1"/>
</dbReference>
<dbReference type="EMBL" id="CP060633">
    <property type="protein sequence ID" value="QNM03424.1"/>
    <property type="molecule type" value="Genomic_DNA"/>
</dbReference>
<feature type="domain" description="Zinc-ribbon 15" evidence="1">
    <location>
        <begin position="1"/>
        <end position="80"/>
    </location>
</feature>
<dbReference type="AlphaFoldDB" id="A0A7G9FXZ2"/>
<dbReference type="InterPro" id="IPR031493">
    <property type="entry name" value="Zinc_ribbon_15"/>
</dbReference>
<dbReference type="Pfam" id="PF17032">
    <property type="entry name" value="Zn_ribbon_15"/>
    <property type="match status" value="1"/>
</dbReference>
<gene>
    <name evidence="2" type="ORF">H9Q77_04710</name>
</gene>
<evidence type="ECO:0000313" key="3">
    <source>
        <dbReference type="Proteomes" id="UP000515981"/>
    </source>
</evidence>
<reference evidence="2 3" key="1">
    <citation type="submission" date="2020-08" db="EMBL/GenBank/DDBJ databases">
        <authorList>
            <person name="Liu C."/>
            <person name="Sun Q."/>
        </authorList>
    </citation>
    <scope>NUCLEOTIDE SEQUENCE [LARGE SCALE GENOMIC DNA]</scope>
    <source>
        <strain evidence="2 3">NSJ-8</strain>
    </source>
</reference>